<name>A0ABT1WBS3_9BURK</name>
<sequence length="277" mass="31976">MVLLLLPLLAFALWWVSQKPSHQRDWAEDVSQLLRWEQRGSIVTLHQVRHFDWRSETDFTPRWETRQYDLDTLESADLVLSYWMGPHIAHTLVSFGFKDGRHLVFSLEIRKERGEAFSAVAGFFRQYESVLIASEEDDIIKTRTNARGEDVYLYRLAIPPEQLRTLFMAYLEKARDIEQHPQFYNTLTSNCTTIVVDIARHIAPGLPMDYRLLASGHFAEYAFDQGGLVAGYDFETLHRLGRITERAQTVSPTDNFSTRIREGLPTHAASAGFTETH</sequence>
<keyword evidence="3" id="KW-1185">Reference proteome</keyword>
<feature type="domain" description="Lnb N-terminal periplasmic" evidence="1">
    <location>
        <begin position="60"/>
        <end position="216"/>
    </location>
</feature>
<dbReference type="EMBL" id="JANIGO010000001">
    <property type="protein sequence ID" value="MCQ8894962.1"/>
    <property type="molecule type" value="Genomic_DNA"/>
</dbReference>
<dbReference type="Pfam" id="PF13387">
    <property type="entry name" value="Lnb_N"/>
    <property type="match status" value="1"/>
</dbReference>
<gene>
    <name evidence="2" type="ORF">NQT62_00730</name>
</gene>
<evidence type="ECO:0000313" key="3">
    <source>
        <dbReference type="Proteomes" id="UP001204142"/>
    </source>
</evidence>
<dbReference type="RefSeq" id="WP_256762613.1">
    <property type="nucleotide sequence ID" value="NZ_JANIGO010000001.1"/>
</dbReference>
<protein>
    <submittedName>
        <fullName evidence="2">DUF4105 domain-containing protein</fullName>
    </submittedName>
</protein>
<dbReference type="Proteomes" id="UP001204142">
    <property type="component" value="Unassembled WGS sequence"/>
</dbReference>
<comment type="caution">
    <text evidence="2">The sequence shown here is derived from an EMBL/GenBank/DDBJ whole genome shotgun (WGS) entry which is preliminary data.</text>
</comment>
<accession>A0ABT1WBS3</accession>
<proteinExistence type="predicted"/>
<evidence type="ECO:0000313" key="2">
    <source>
        <dbReference type="EMBL" id="MCQ8894962.1"/>
    </source>
</evidence>
<dbReference type="InterPro" id="IPR025178">
    <property type="entry name" value="Lnb_N"/>
</dbReference>
<evidence type="ECO:0000259" key="1">
    <source>
        <dbReference type="Pfam" id="PF13387"/>
    </source>
</evidence>
<organism evidence="2 3">
    <name type="scientific">Limnobacter humi</name>
    <dbReference type="NCBI Taxonomy" id="1778671"/>
    <lineage>
        <taxon>Bacteria</taxon>
        <taxon>Pseudomonadati</taxon>
        <taxon>Pseudomonadota</taxon>
        <taxon>Betaproteobacteria</taxon>
        <taxon>Burkholderiales</taxon>
        <taxon>Burkholderiaceae</taxon>
        <taxon>Limnobacter</taxon>
    </lineage>
</organism>
<reference evidence="2 3" key="1">
    <citation type="submission" date="2022-07" db="EMBL/GenBank/DDBJ databases">
        <authorList>
            <person name="Xamxidin M."/>
            <person name="Wu M."/>
        </authorList>
    </citation>
    <scope>NUCLEOTIDE SEQUENCE [LARGE SCALE GENOMIC DNA]</scope>
    <source>
        <strain evidence="2 3">NBRC 111650</strain>
    </source>
</reference>